<dbReference type="AlphaFoldDB" id="A0A517SG69"/>
<evidence type="ECO:0000259" key="3">
    <source>
        <dbReference type="Pfam" id="PF13439"/>
    </source>
</evidence>
<keyword evidence="5" id="KW-1185">Reference proteome</keyword>
<evidence type="ECO:0000313" key="4">
    <source>
        <dbReference type="EMBL" id="QDT55121.1"/>
    </source>
</evidence>
<dbReference type="SUPFAM" id="SSF53756">
    <property type="entry name" value="UDP-Glycosyltransferase/glycogen phosphorylase"/>
    <property type="match status" value="1"/>
</dbReference>
<feature type="domain" description="Glycosyl transferase family 1" evidence="2">
    <location>
        <begin position="168"/>
        <end position="317"/>
    </location>
</feature>
<dbReference type="CDD" id="cd03811">
    <property type="entry name" value="GT4_GT28_WabH-like"/>
    <property type="match status" value="1"/>
</dbReference>
<organism evidence="4 5">
    <name type="scientific">Caulifigura coniformis</name>
    <dbReference type="NCBI Taxonomy" id="2527983"/>
    <lineage>
        <taxon>Bacteria</taxon>
        <taxon>Pseudomonadati</taxon>
        <taxon>Planctomycetota</taxon>
        <taxon>Planctomycetia</taxon>
        <taxon>Planctomycetales</taxon>
        <taxon>Planctomycetaceae</taxon>
        <taxon>Caulifigura</taxon>
    </lineage>
</organism>
<evidence type="ECO:0000256" key="1">
    <source>
        <dbReference type="SAM" id="MobiDB-lite"/>
    </source>
</evidence>
<proteinExistence type="predicted"/>
<accession>A0A517SG69</accession>
<dbReference type="Proteomes" id="UP000315700">
    <property type="component" value="Chromosome"/>
</dbReference>
<dbReference type="InterPro" id="IPR028098">
    <property type="entry name" value="Glyco_trans_4-like_N"/>
</dbReference>
<feature type="region of interest" description="Disordered" evidence="1">
    <location>
        <begin position="650"/>
        <end position="673"/>
    </location>
</feature>
<dbReference type="PANTHER" id="PTHR12526">
    <property type="entry name" value="GLYCOSYLTRANSFERASE"/>
    <property type="match status" value="1"/>
</dbReference>
<protein>
    <submittedName>
        <fullName evidence="4">Alpha-D-kanosaminyltransferase</fullName>
        <ecNumber evidence="4">2.4.1.301</ecNumber>
    </submittedName>
</protein>
<reference evidence="4 5" key="1">
    <citation type="submission" date="2019-02" db="EMBL/GenBank/DDBJ databases">
        <title>Deep-cultivation of Planctomycetes and their phenomic and genomic characterization uncovers novel biology.</title>
        <authorList>
            <person name="Wiegand S."/>
            <person name="Jogler M."/>
            <person name="Boedeker C."/>
            <person name="Pinto D."/>
            <person name="Vollmers J."/>
            <person name="Rivas-Marin E."/>
            <person name="Kohn T."/>
            <person name="Peeters S.H."/>
            <person name="Heuer A."/>
            <person name="Rast P."/>
            <person name="Oberbeckmann S."/>
            <person name="Bunk B."/>
            <person name="Jeske O."/>
            <person name="Meyerdierks A."/>
            <person name="Storesund J.E."/>
            <person name="Kallscheuer N."/>
            <person name="Luecker S."/>
            <person name="Lage O.M."/>
            <person name="Pohl T."/>
            <person name="Merkel B.J."/>
            <person name="Hornburger P."/>
            <person name="Mueller R.-W."/>
            <person name="Bruemmer F."/>
            <person name="Labrenz M."/>
            <person name="Spormann A.M."/>
            <person name="Op den Camp H."/>
            <person name="Overmann J."/>
            <person name="Amann R."/>
            <person name="Jetten M.S.M."/>
            <person name="Mascher T."/>
            <person name="Medema M.H."/>
            <person name="Devos D.P."/>
            <person name="Kaster A.-K."/>
            <person name="Ovreas L."/>
            <person name="Rohde M."/>
            <person name="Galperin M.Y."/>
            <person name="Jogler C."/>
        </authorList>
    </citation>
    <scope>NUCLEOTIDE SEQUENCE [LARGE SCALE GENOMIC DNA]</scope>
    <source>
        <strain evidence="4 5">Pan44</strain>
    </source>
</reference>
<dbReference type="RefSeq" id="WP_145030908.1">
    <property type="nucleotide sequence ID" value="NZ_CP036271.1"/>
</dbReference>
<sequence>MRICQVMIGAGFGGAERSFVDTALAMADRGHAVQAVCHRDFVKRDLLEAHANIRVSPVLVRGAWDFAGARRMQNAIGEFGPDVMHVHLARAAHLAGPIGRRMGVPVIAKLHNYANLKYYRQVDAFIGTTEDQRGYLAKNGIDGPRATVIPNFSRMPVIETLRAQPVAKAARPVKFITCGRLHTVKGFDILLKALKQLHLEGQCAQLIVGGSGPEHESLLKLRDELGLHDDVEFAGWIDDTSRFLDRGDIYVLSSRTESFGISLLEAMARGLPIVSTRCQGPSQLLTDSQAWFAAPENVGSLAAAMRASIDQSEERTRRAGDLRDLFATTYAESHVAPRILQFYKDCGARESGDAALDSAWPWQFVEATSLAEAETSTTRMLVNRQMSLRLRSMGWTSCRAVMQASNVDVLRETNGRDNCRVELGAGSPGHGPRFGYLKRHRERTKSRLFRDQFVPAGWNEAEAVGLCERSGVATMRVLATGFEKAGEETGAAVESFSLTEAIRGESGFHTARRWHDEGIFDESEVVALRREMISAAADLVRRMHFAGLAHQDLFWQHLFFEPRTDGRLAARVIDVQRMIRPGSMAAWSYFWIKDMEQLRFSMQRMGFRDDDVKHWYQCYFAQTGLTPWQRLLTGTIRLRGIRRALKMALKQRGRTNSIPSSPAGRTVGQRHAA</sequence>
<dbReference type="Pfam" id="PF06293">
    <property type="entry name" value="Kdo"/>
    <property type="match status" value="1"/>
</dbReference>
<keyword evidence="4" id="KW-0808">Transferase</keyword>
<name>A0A517SG69_9PLAN</name>
<evidence type="ECO:0000259" key="2">
    <source>
        <dbReference type="Pfam" id="PF00534"/>
    </source>
</evidence>
<feature type="domain" description="Glycosyltransferase subfamily 4-like N-terminal" evidence="3">
    <location>
        <begin position="12"/>
        <end position="151"/>
    </location>
</feature>
<dbReference type="InParanoid" id="A0A517SG69"/>
<dbReference type="OrthoDB" id="232381at2"/>
<dbReference type="KEGG" id="ccos:Pan44_31630"/>
<dbReference type="Pfam" id="PF13439">
    <property type="entry name" value="Glyco_transf_4"/>
    <property type="match status" value="1"/>
</dbReference>
<dbReference type="Gene3D" id="3.40.50.2000">
    <property type="entry name" value="Glycogen Phosphorylase B"/>
    <property type="match status" value="2"/>
</dbReference>
<dbReference type="EC" id="2.4.1.301" evidence="4"/>
<dbReference type="Pfam" id="PF00534">
    <property type="entry name" value="Glycos_transf_1"/>
    <property type="match status" value="1"/>
</dbReference>
<dbReference type="EMBL" id="CP036271">
    <property type="protein sequence ID" value="QDT55121.1"/>
    <property type="molecule type" value="Genomic_DNA"/>
</dbReference>
<evidence type="ECO:0000313" key="5">
    <source>
        <dbReference type="Proteomes" id="UP000315700"/>
    </source>
</evidence>
<dbReference type="GO" id="GO:0016757">
    <property type="term" value="F:glycosyltransferase activity"/>
    <property type="evidence" value="ECO:0007669"/>
    <property type="project" value="UniProtKB-KW"/>
</dbReference>
<dbReference type="InterPro" id="IPR001296">
    <property type="entry name" value="Glyco_trans_1"/>
</dbReference>
<gene>
    <name evidence="4" type="primary">kanE_2</name>
    <name evidence="4" type="ORF">Pan44_31630</name>
</gene>
<keyword evidence="4" id="KW-0328">Glycosyltransferase</keyword>